<dbReference type="PROSITE" id="PS50297">
    <property type="entry name" value="ANK_REP_REGION"/>
    <property type="match status" value="1"/>
</dbReference>
<comment type="caution">
    <text evidence="5">The sequence shown here is derived from an EMBL/GenBank/DDBJ whole genome shotgun (WGS) entry which is preliminary data.</text>
</comment>
<name>A0ABR3YPY5_9PEZI</name>
<dbReference type="PANTHER" id="PTHR24124">
    <property type="entry name" value="ANKYRIN REPEAT FAMILY A"/>
    <property type="match status" value="1"/>
</dbReference>
<dbReference type="Gene3D" id="1.25.40.20">
    <property type="entry name" value="Ankyrin repeat-containing domain"/>
    <property type="match status" value="2"/>
</dbReference>
<evidence type="ECO:0000256" key="1">
    <source>
        <dbReference type="ARBA" id="ARBA00022737"/>
    </source>
</evidence>
<evidence type="ECO:0000313" key="6">
    <source>
        <dbReference type="Proteomes" id="UP001583186"/>
    </source>
</evidence>
<dbReference type="PROSITE" id="PS50088">
    <property type="entry name" value="ANK_REPEAT"/>
    <property type="match status" value="1"/>
</dbReference>
<keyword evidence="1" id="KW-0677">Repeat</keyword>
<reference evidence="5 6" key="1">
    <citation type="journal article" date="2024" name="IMA Fungus">
        <title>IMA Genome - F19 : A genome assembly and annotation guide to empower mycologists, including annotated draft genome sequences of Ceratocystis pirilliformis, Diaporthe australafricana, Fusarium ophioides, Paecilomyces lecythidis, and Sporothrix stenoceras.</title>
        <authorList>
            <person name="Aylward J."/>
            <person name="Wilson A.M."/>
            <person name="Visagie C.M."/>
            <person name="Spraker J."/>
            <person name="Barnes I."/>
            <person name="Buitendag C."/>
            <person name="Ceriani C."/>
            <person name="Del Mar Angel L."/>
            <person name="du Plessis D."/>
            <person name="Fuchs T."/>
            <person name="Gasser K."/>
            <person name="Kramer D."/>
            <person name="Li W."/>
            <person name="Munsamy K."/>
            <person name="Piso A."/>
            <person name="Price J.L."/>
            <person name="Sonnekus B."/>
            <person name="Thomas C."/>
            <person name="van der Nest A."/>
            <person name="van Dijk A."/>
            <person name="van Heerden A."/>
            <person name="van Vuuren N."/>
            <person name="Yilmaz N."/>
            <person name="Duong T.A."/>
            <person name="van der Merwe N.A."/>
            <person name="Wingfield M.J."/>
            <person name="Wingfield B.D."/>
        </authorList>
    </citation>
    <scope>NUCLEOTIDE SEQUENCE [LARGE SCALE GENOMIC DNA]</scope>
    <source>
        <strain evidence="5 6">CMW 5346</strain>
    </source>
</reference>
<dbReference type="InterPro" id="IPR036770">
    <property type="entry name" value="Ankyrin_rpt-contain_sf"/>
</dbReference>
<evidence type="ECO:0000256" key="4">
    <source>
        <dbReference type="SAM" id="MobiDB-lite"/>
    </source>
</evidence>
<dbReference type="SUPFAM" id="SSF48403">
    <property type="entry name" value="Ankyrin repeat"/>
    <property type="match status" value="1"/>
</dbReference>
<feature type="repeat" description="ANK" evidence="3">
    <location>
        <begin position="456"/>
        <end position="482"/>
    </location>
</feature>
<evidence type="ECO:0000256" key="3">
    <source>
        <dbReference type="PROSITE-ProRule" id="PRU00023"/>
    </source>
</evidence>
<dbReference type="EMBL" id="JAWCUI010000067">
    <property type="protein sequence ID" value="KAL1889994.1"/>
    <property type="molecule type" value="Genomic_DNA"/>
</dbReference>
<organism evidence="5 6">
    <name type="scientific">Sporothrix stenoceras</name>
    <dbReference type="NCBI Taxonomy" id="5173"/>
    <lineage>
        <taxon>Eukaryota</taxon>
        <taxon>Fungi</taxon>
        <taxon>Dikarya</taxon>
        <taxon>Ascomycota</taxon>
        <taxon>Pezizomycotina</taxon>
        <taxon>Sordariomycetes</taxon>
        <taxon>Sordariomycetidae</taxon>
        <taxon>Ophiostomatales</taxon>
        <taxon>Ophiostomataceae</taxon>
        <taxon>Sporothrix</taxon>
    </lineage>
</organism>
<dbReference type="PANTHER" id="PTHR24124:SF14">
    <property type="entry name" value="CHROMOSOME UNDETERMINED SCAFFOLD_25, WHOLE GENOME SHOTGUN SEQUENCE"/>
    <property type="match status" value="1"/>
</dbReference>
<evidence type="ECO:0000256" key="2">
    <source>
        <dbReference type="ARBA" id="ARBA00023043"/>
    </source>
</evidence>
<sequence>MTYEANGKYDRSVPLNPVDFPVLSEEQYEWDFVRGYKQEAEAIHTAIDDDNLPAIHELLRLLGPDMLYWCVMGEMPENITAPTLHWAVEMDHVAILTILLDYRDALAKEERLRVESAYEREEREDLERANHEDPDVRWPSSRPWGTVLTTACMCARANVVQLLLARMPEVDVNASDKFGYTPLQAVARHAQGVERFTEAGESERRIAIVKMLLAGGARVDTKLNDKPNALLLALMPDGGRGDAELVRFLIDNVGIDIHEGFVGTTARLDGRGINGASDDEDIDYIYDTIDDDDYNYNFDYANIPPMEADVYLTPLATAALYGNAVGVEALLQTAGADFTDDLTASIPPLHAAMVGRPLVRALDVREPRYMRRDINNVRVNARERAAAIKETGTLDITAPQFANRDLAAIAAAGEAADAAARAAYVDARVATVELLTADPAVCAKTINAKYGTPPGYKYTPLHLGARFDRLPLLRVLLDRGADPRIPMPPSTRTGKTQAMFTAVFTSIHRLCGWSSRAVEFGCTYRILVRAIDARVGEDMTALLRDLVGDDDINEAVNEVDDDGNTALHWTMGYCLPNATKALLALGARADAQNHAGEVPVEGTVPTTTRQTKHEREYI</sequence>
<gene>
    <name evidence="5" type="ORF">Sste5346_008573</name>
</gene>
<dbReference type="Pfam" id="PF13606">
    <property type="entry name" value="Ank_3"/>
    <property type="match status" value="1"/>
</dbReference>
<evidence type="ECO:0000313" key="5">
    <source>
        <dbReference type="EMBL" id="KAL1889994.1"/>
    </source>
</evidence>
<evidence type="ECO:0008006" key="7">
    <source>
        <dbReference type="Google" id="ProtNLM"/>
    </source>
</evidence>
<keyword evidence="6" id="KW-1185">Reference proteome</keyword>
<proteinExistence type="predicted"/>
<dbReference type="SMART" id="SM00248">
    <property type="entry name" value="ANK"/>
    <property type="match status" value="8"/>
</dbReference>
<dbReference type="Proteomes" id="UP001583186">
    <property type="component" value="Unassembled WGS sequence"/>
</dbReference>
<accession>A0ABR3YPY5</accession>
<feature type="region of interest" description="Disordered" evidence="4">
    <location>
        <begin position="599"/>
        <end position="618"/>
    </location>
</feature>
<feature type="compositionally biased region" description="Low complexity" evidence="4">
    <location>
        <begin position="599"/>
        <end position="608"/>
    </location>
</feature>
<keyword evidence="2 3" id="KW-0040">ANK repeat</keyword>
<dbReference type="InterPro" id="IPR002110">
    <property type="entry name" value="Ankyrin_rpt"/>
</dbReference>
<protein>
    <recommendedName>
        <fullName evidence="7">Ankyrin repeat protein</fullName>
    </recommendedName>
</protein>